<reference evidence="1" key="1">
    <citation type="submission" date="2018-05" db="EMBL/GenBank/DDBJ databases">
        <authorList>
            <person name="Lanie J.A."/>
            <person name="Ng W.-L."/>
            <person name="Kazmierczak K.M."/>
            <person name="Andrzejewski T.M."/>
            <person name="Davidsen T.M."/>
            <person name="Wayne K.J."/>
            <person name="Tettelin H."/>
            <person name="Glass J.I."/>
            <person name="Rusch D."/>
            <person name="Podicherti R."/>
            <person name="Tsui H.-C.T."/>
            <person name="Winkler M.E."/>
        </authorList>
    </citation>
    <scope>NUCLEOTIDE SEQUENCE</scope>
</reference>
<gene>
    <name evidence="1" type="ORF">METZ01_LOCUS240052</name>
</gene>
<organism evidence="1">
    <name type="scientific">marine metagenome</name>
    <dbReference type="NCBI Taxonomy" id="408172"/>
    <lineage>
        <taxon>unclassified sequences</taxon>
        <taxon>metagenomes</taxon>
        <taxon>ecological metagenomes</taxon>
    </lineage>
</organism>
<accession>A0A382HIQ7</accession>
<evidence type="ECO:0008006" key="2">
    <source>
        <dbReference type="Google" id="ProtNLM"/>
    </source>
</evidence>
<dbReference type="EMBL" id="UINC01061528">
    <property type="protein sequence ID" value="SVB87198.1"/>
    <property type="molecule type" value="Genomic_DNA"/>
</dbReference>
<proteinExistence type="predicted"/>
<protein>
    <recommendedName>
        <fullName evidence="2">ATP/GTP-binding protein</fullName>
    </recommendedName>
</protein>
<feature type="non-terminal residue" evidence="1">
    <location>
        <position position="1"/>
    </location>
</feature>
<sequence>VENPEVLGELEERFIHPYQATKAYTCPGCSRDIPPGLGHLVIVPVDAPDLRRHWHRGCWSRRRAR</sequence>
<dbReference type="AlphaFoldDB" id="A0A382HIQ7"/>
<evidence type="ECO:0000313" key="1">
    <source>
        <dbReference type="EMBL" id="SVB87198.1"/>
    </source>
</evidence>
<name>A0A382HIQ7_9ZZZZ</name>